<gene>
    <name evidence="1" type="ORF">TJEJU_2852</name>
</gene>
<dbReference type="EMBL" id="LT899436">
    <property type="protein sequence ID" value="SNR16524.1"/>
    <property type="molecule type" value="Genomic_DNA"/>
</dbReference>
<evidence type="ECO:0000313" key="2">
    <source>
        <dbReference type="Proteomes" id="UP000215214"/>
    </source>
</evidence>
<reference evidence="1 2" key="1">
    <citation type="submission" date="2017-07" db="EMBL/GenBank/DDBJ databases">
        <authorList>
            <person name="Sun Z.S."/>
            <person name="Albrecht U."/>
            <person name="Echele G."/>
            <person name="Lee C.C."/>
        </authorList>
    </citation>
    <scope>NUCLEOTIDE SEQUENCE [LARGE SCALE GENOMIC DNA]</scope>
    <source>
        <strain evidence="2">type strain: KCTC 22618</strain>
    </source>
</reference>
<organism evidence="1 2">
    <name type="scientific">Tenacibaculum jejuense</name>
    <dbReference type="NCBI Taxonomy" id="584609"/>
    <lineage>
        <taxon>Bacteria</taxon>
        <taxon>Pseudomonadati</taxon>
        <taxon>Bacteroidota</taxon>
        <taxon>Flavobacteriia</taxon>
        <taxon>Flavobacteriales</taxon>
        <taxon>Flavobacteriaceae</taxon>
        <taxon>Tenacibaculum</taxon>
    </lineage>
</organism>
<name>A0A238UDG1_9FLAO</name>
<keyword evidence="2" id="KW-1185">Reference proteome</keyword>
<accession>A0A238UDG1</accession>
<proteinExistence type="predicted"/>
<dbReference type="KEGG" id="tje:TJEJU_2852"/>
<protein>
    <submittedName>
        <fullName evidence="1">Uncharacterized protein</fullName>
    </submittedName>
</protein>
<sequence length="65" mass="7584">MARNNNLIALRNQKVKQRFSQISTKYPKWKYDAVLETLSLEFFISKRTISAILNNEGAYKSAFLN</sequence>
<evidence type="ECO:0000313" key="1">
    <source>
        <dbReference type="EMBL" id="SNR16524.1"/>
    </source>
</evidence>
<dbReference type="Proteomes" id="UP000215214">
    <property type="component" value="Chromosome TJEJU"/>
</dbReference>
<dbReference type="RefSeq" id="WP_095073137.1">
    <property type="nucleotide sequence ID" value="NZ_LT899436.1"/>
</dbReference>
<dbReference type="AlphaFoldDB" id="A0A238UDG1"/>
<dbReference type="OrthoDB" id="771086at2"/>